<dbReference type="PROSITE" id="PS50077">
    <property type="entry name" value="HEAT_REPEAT"/>
    <property type="match status" value="1"/>
</dbReference>
<evidence type="ECO:0000313" key="3">
    <source>
        <dbReference type="EMBL" id="POM68119.1"/>
    </source>
</evidence>
<dbReference type="OrthoDB" id="7700696at2759"/>
<evidence type="ECO:0008006" key="5">
    <source>
        <dbReference type="Google" id="ProtNLM"/>
    </source>
</evidence>
<feature type="region of interest" description="Disordered" evidence="2">
    <location>
        <begin position="190"/>
        <end position="226"/>
    </location>
</feature>
<name>A0A2P4XRK3_9STRA</name>
<protein>
    <recommendedName>
        <fullName evidence="5">MULE transposase domain-containing protein</fullName>
    </recommendedName>
</protein>
<feature type="compositionally biased region" description="Acidic residues" evidence="2">
    <location>
        <begin position="211"/>
        <end position="220"/>
    </location>
</feature>
<keyword evidence="4" id="KW-1185">Reference proteome</keyword>
<organism evidence="3 4">
    <name type="scientific">Phytophthora palmivora</name>
    <dbReference type="NCBI Taxonomy" id="4796"/>
    <lineage>
        <taxon>Eukaryota</taxon>
        <taxon>Sar</taxon>
        <taxon>Stramenopiles</taxon>
        <taxon>Oomycota</taxon>
        <taxon>Peronosporomycetes</taxon>
        <taxon>Peronosporales</taxon>
        <taxon>Peronosporaceae</taxon>
        <taxon>Phytophthora</taxon>
    </lineage>
</organism>
<feature type="repeat" description="HEAT" evidence="1">
    <location>
        <begin position="264"/>
        <end position="279"/>
    </location>
</feature>
<dbReference type="Proteomes" id="UP000237271">
    <property type="component" value="Unassembled WGS sequence"/>
</dbReference>
<reference evidence="3 4" key="1">
    <citation type="journal article" date="2017" name="Genome Biol. Evol.">
        <title>Phytophthora megakarya and P. palmivora, closely related causal agents of cacao black pod rot, underwent increases in genome sizes and gene numbers by different mechanisms.</title>
        <authorList>
            <person name="Ali S.S."/>
            <person name="Shao J."/>
            <person name="Lary D.J."/>
            <person name="Kronmiller B."/>
            <person name="Shen D."/>
            <person name="Strem M.D."/>
            <person name="Amoako-Attah I."/>
            <person name="Akrofi A.Y."/>
            <person name="Begoude B.A."/>
            <person name="Ten Hoopen G.M."/>
            <person name="Coulibaly K."/>
            <person name="Kebe B.I."/>
            <person name="Melnick R.L."/>
            <person name="Guiltinan M.J."/>
            <person name="Tyler B.M."/>
            <person name="Meinhardt L.W."/>
            <person name="Bailey B.A."/>
        </authorList>
    </citation>
    <scope>NUCLEOTIDE SEQUENCE [LARGE SCALE GENOMIC DNA]</scope>
    <source>
        <strain evidence="4">sbr112.9</strain>
    </source>
</reference>
<evidence type="ECO:0000313" key="4">
    <source>
        <dbReference type="Proteomes" id="UP000237271"/>
    </source>
</evidence>
<dbReference type="EMBL" id="NCKW01008392">
    <property type="protein sequence ID" value="POM68119.1"/>
    <property type="molecule type" value="Genomic_DNA"/>
</dbReference>
<evidence type="ECO:0000256" key="2">
    <source>
        <dbReference type="SAM" id="MobiDB-lite"/>
    </source>
</evidence>
<evidence type="ECO:0000256" key="1">
    <source>
        <dbReference type="PROSITE-ProRule" id="PRU00103"/>
    </source>
</evidence>
<dbReference type="AlphaFoldDB" id="A0A2P4XRK3"/>
<sequence length="279" mass="32454">MFDPRTKLYLPVFFSLMTSRTQDSYKRLLHCIEFAVGSKPDINRLVCNFESALIFAVREHFLESRIVGCLFHLKQAWRRKMKSLRLPNIEVSNAMQKGVLDMLTVVDPEKWKSKESPGIWISKFPPDYWNVYGMQRAIVNRTNSPLERYHRELNTRFKVPYPALVKFVDRILHNPTSFSGKASFQKMLTHPRENRSNSQELLDISDIKDSDSEEDGDDSPEMSSTAAVVEYEEYNYDEELNVSDDSYEADQYGPPGEEHACKELLPELLELLNDEEEQV</sequence>
<proteinExistence type="predicted"/>
<comment type="caution">
    <text evidence="3">The sequence shown here is derived from an EMBL/GenBank/DDBJ whole genome shotgun (WGS) entry which is preliminary data.</text>
</comment>
<accession>A0A2P4XRK3</accession>
<gene>
    <name evidence="3" type="ORF">PHPALM_15762</name>
</gene>
<dbReference type="InterPro" id="IPR021133">
    <property type="entry name" value="HEAT_type_2"/>
</dbReference>